<dbReference type="AlphaFoldDB" id="A0A1W1DMX9"/>
<keyword evidence="6 9" id="KW-0413">Isomerase</keyword>
<keyword evidence="5" id="KW-0663">Pyridoxal phosphate</keyword>
<gene>
    <name evidence="9" type="ORF">MNB_SUP05-12-672</name>
</gene>
<dbReference type="PANTHER" id="PTHR30511">
    <property type="entry name" value="ALANINE RACEMASE"/>
    <property type="match status" value="1"/>
</dbReference>
<sequence length="349" mass="37757">MRAKASISQSALTHNLSVVKQLTSGAKVVSMIKANAYGHHLDYIHPLIDGSDMLAVSELLEAEKLRAITKRPILLLSGVYSEAELQQAIELNCHIVVHHASQITIINNTHKSVSIWLKIDTGMHRLGLSTNEYKECLPLLKDNPLVKVACVMSHFACADEIGHPMNKAQLNNFKELTTKTNNRSMANSAAILSQAETAFDFVRPGIMLYGASPFNTPNNQLKPVMTLSAPILSIKTLQAGESVGYGATWIADKDITLAVVGIGYGDGYPRHAKNGTPVLINGILCPLIGRVSMDLICVDISSTKASIGDNAVLWGDEQLRVEVVANNSDTISYELLTGLSNRVSFTSVP</sequence>
<comment type="catalytic activity">
    <reaction evidence="1">
        <text>L-alanine = D-alanine</text>
        <dbReference type="Rhea" id="RHEA:20249"/>
        <dbReference type="ChEBI" id="CHEBI:57416"/>
        <dbReference type="ChEBI" id="CHEBI:57972"/>
        <dbReference type="EC" id="5.1.1.1"/>
    </reaction>
</comment>
<dbReference type="GO" id="GO:0008784">
    <property type="term" value="F:alanine racemase activity"/>
    <property type="evidence" value="ECO:0007669"/>
    <property type="project" value="UniProtKB-EC"/>
</dbReference>
<dbReference type="NCBIfam" id="TIGR00492">
    <property type="entry name" value="alr"/>
    <property type="match status" value="1"/>
</dbReference>
<dbReference type="Gene3D" id="3.20.20.10">
    <property type="entry name" value="Alanine racemase"/>
    <property type="match status" value="1"/>
</dbReference>
<name>A0A1W1DMX9_9ZZZZ</name>
<comment type="similarity">
    <text evidence="3">Belongs to the alanine racemase family.</text>
</comment>
<dbReference type="EC" id="5.1.1.1" evidence="4"/>
<reference evidence="9" key="1">
    <citation type="submission" date="2016-10" db="EMBL/GenBank/DDBJ databases">
        <authorList>
            <person name="de Groot N.N."/>
        </authorList>
    </citation>
    <scope>NUCLEOTIDE SEQUENCE</scope>
</reference>
<dbReference type="InterPro" id="IPR011079">
    <property type="entry name" value="Ala_racemase_C"/>
</dbReference>
<dbReference type="InterPro" id="IPR000821">
    <property type="entry name" value="Ala_racemase"/>
</dbReference>
<dbReference type="HAMAP" id="MF_01201">
    <property type="entry name" value="Ala_racemase"/>
    <property type="match status" value="1"/>
</dbReference>
<evidence type="ECO:0000256" key="6">
    <source>
        <dbReference type="ARBA" id="ARBA00023235"/>
    </source>
</evidence>
<dbReference type="SUPFAM" id="SSF51419">
    <property type="entry name" value="PLP-binding barrel"/>
    <property type="match status" value="1"/>
</dbReference>
<comment type="pathway">
    <text evidence="7">Amino-acid biosynthesis; D-alanine biosynthesis; D-alanine from L-alanine: step 1/1.</text>
</comment>
<dbReference type="InterPro" id="IPR009006">
    <property type="entry name" value="Ala_racemase/Decarboxylase_C"/>
</dbReference>
<protein>
    <recommendedName>
        <fullName evidence="4">alanine racemase</fullName>
        <ecNumber evidence="4">5.1.1.1</ecNumber>
    </recommendedName>
</protein>
<comment type="cofactor">
    <cofactor evidence="2">
        <name>pyridoxal 5'-phosphate</name>
        <dbReference type="ChEBI" id="CHEBI:597326"/>
    </cofactor>
</comment>
<dbReference type="EMBL" id="FPHT01000281">
    <property type="protein sequence ID" value="SFV82902.1"/>
    <property type="molecule type" value="Genomic_DNA"/>
</dbReference>
<evidence type="ECO:0000256" key="3">
    <source>
        <dbReference type="ARBA" id="ARBA00007880"/>
    </source>
</evidence>
<evidence type="ECO:0000313" key="9">
    <source>
        <dbReference type="EMBL" id="SFV82902.1"/>
    </source>
</evidence>
<evidence type="ECO:0000256" key="7">
    <source>
        <dbReference type="ARBA" id="ARBA00037912"/>
    </source>
</evidence>
<dbReference type="GO" id="GO:0030632">
    <property type="term" value="P:D-alanine biosynthetic process"/>
    <property type="evidence" value="ECO:0007669"/>
    <property type="project" value="TreeGrafter"/>
</dbReference>
<dbReference type="FunFam" id="3.20.20.10:FF:000002">
    <property type="entry name" value="Alanine racemase"/>
    <property type="match status" value="1"/>
</dbReference>
<evidence type="ECO:0000256" key="1">
    <source>
        <dbReference type="ARBA" id="ARBA00000316"/>
    </source>
</evidence>
<accession>A0A1W1DMX9</accession>
<evidence type="ECO:0000256" key="4">
    <source>
        <dbReference type="ARBA" id="ARBA00013089"/>
    </source>
</evidence>
<dbReference type="SUPFAM" id="SSF50621">
    <property type="entry name" value="Alanine racemase C-terminal domain-like"/>
    <property type="match status" value="1"/>
</dbReference>
<evidence type="ECO:0000256" key="2">
    <source>
        <dbReference type="ARBA" id="ARBA00001933"/>
    </source>
</evidence>
<feature type="domain" description="Alanine racemase C-terminal" evidence="8">
    <location>
        <begin position="224"/>
        <end position="348"/>
    </location>
</feature>
<dbReference type="SMART" id="SM01005">
    <property type="entry name" value="Ala_racemase_C"/>
    <property type="match status" value="1"/>
</dbReference>
<dbReference type="Gene3D" id="2.40.37.10">
    <property type="entry name" value="Lyase, Ornithine Decarboxylase, Chain A, domain 1"/>
    <property type="match status" value="1"/>
</dbReference>
<organism evidence="9">
    <name type="scientific">hydrothermal vent metagenome</name>
    <dbReference type="NCBI Taxonomy" id="652676"/>
    <lineage>
        <taxon>unclassified sequences</taxon>
        <taxon>metagenomes</taxon>
        <taxon>ecological metagenomes</taxon>
    </lineage>
</organism>
<dbReference type="GO" id="GO:0005829">
    <property type="term" value="C:cytosol"/>
    <property type="evidence" value="ECO:0007669"/>
    <property type="project" value="TreeGrafter"/>
</dbReference>
<dbReference type="InterPro" id="IPR001608">
    <property type="entry name" value="Ala_racemase_N"/>
</dbReference>
<dbReference type="PANTHER" id="PTHR30511:SF4">
    <property type="entry name" value="ALANINE RACEMASE, BIOSYNTHETIC"/>
    <property type="match status" value="1"/>
</dbReference>
<evidence type="ECO:0000256" key="5">
    <source>
        <dbReference type="ARBA" id="ARBA00022898"/>
    </source>
</evidence>
<dbReference type="InterPro" id="IPR029066">
    <property type="entry name" value="PLP-binding_barrel"/>
</dbReference>
<evidence type="ECO:0000259" key="8">
    <source>
        <dbReference type="SMART" id="SM01005"/>
    </source>
</evidence>
<dbReference type="Pfam" id="PF01168">
    <property type="entry name" value="Ala_racemase_N"/>
    <property type="match status" value="1"/>
</dbReference>
<proteinExistence type="inferred from homology"/>
<dbReference type="GO" id="GO:0030170">
    <property type="term" value="F:pyridoxal phosphate binding"/>
    <property type="evidence" value="ECO:0007669"/>
    <property type="project" value="TreeGrafter"/>
</dbReference>
<dbReference type="PRINTS" id="PR00992">
    <property type="entry name" value="ALARACEMASE"/>
</dbReference>
<dbReference type="Pfam" id="PF00842">
    <property type="entry name" value="Ala_racemase_C"/>
    <property type="match status" value="1"/>
</dbReference>